<reference evidence="1" key="1">
    <citation type="submission" date="2019-03" db="EMBL/GenBank/DDBJ databases">
        <title>WGS assembly of Setaria viridis.</title>
        <authorList>
            <person name="Huang P."/>
            <person name="Jenkins J."/>
            <person name="Grimwood J."/>
            <person name="Barry K."/>
            <person name="Healey A."/>
            <person name="Mamidi S."/>
            <person name="Sreedasyam A."/>
            <person name="Shu S."/>
            <person name="Feldman M."/>
            <person name="Wu J."/>
            <person name="Yu Y."/>
            <person name="Chen C."/>
            <person name="Johnson J."/>
            <person name="Rokhsar D."/>
            <person name="Baxter I."/>
            <person name="Schmutz J."/>
            <person name="Brutnell T."/>
            <person name="Kellogg E."/>
        </authorList>
    </citation>
    <scope>NUCLEOTIDE SEQUENCE [LARGE SCALE GENOMIC DNA]</scope>
</reference>
<evidence type="ECO:0000313" key="1">
    <source>
        <dbReference type="EMBL" id="TKV97344.1"/>
    </source>
</evidence>
<dbReference type="Proteomes" id="UP000298652">
    <property type="component" value="Chromosome 9"/>
</dbReference>
<name>A0A4U6T989_SETVI</name>
<dbReference type="Gramene" id="TKV97344">
    <property type="protein sequence ID" value="TKV97344"/>
    <property type="gene ID" value="SEVIR_9G488066v2"/>
</dbReference>
<proteinExistence type="predicted"/>
<keyword evidence="2" id="KW-1185">Reference proteome</keyword>
<dbReference type="EMBL" id="CM016560">
    <property type="protein sequence ID" value="TKV97344.1"/>
    <property type="molecule type" value="Genomic_DNA"/>
</dbReference>
<dbReference type="AlphaFoldDB" id="A0A4U6T989"/>
<gene>
    <name evidence="1" type="ORF">SEVIR_9G488066v2</name>
</gene>
<protein>
    <submittedName>
        <fullName evidence="1">Uncharacterized protein</fullName>
    </submittedName>
</protein>
<accession>A0A4U6T989</accession>
<organism evidence="1 2">
    <name type="scientific">Setaria viridis</name>
    <name type="common">Green bristlegrass</name>
    <name type="synonym">Setaria italica subsp. viridis</name>
    <dbReference type="NCBI Taxonomy" id="4556"/>
    <lineage>
        <taxon>Eukaryota</taxon>
        <taxon>Viridiplantae</taxon>
        <taxon>Streptophyta</taxon>
        <taxon>Embryophyta</taxon>
        <taxon>Tracheophyta</taxon>
        <taxon>Spermatophyta</taxon>
        <taxon>Magnoliopsida</taxon>
        <taxon>Liliopsida</taxon>
        <taxon>Poales</taxon>
        <taxon>Poaceae</taxon>
        <taxon>PACMAD clade</taxon>
        <taxon>Panicoideae</taxon>
        <taxon>Panicodae</taxon>
        <taxon>Paniceae</taxon>
        <taxon>Cenchrinae</taxon>
        <taxon>Setaria</taxon>
    </lineage>
</organism>
<evidence type="ECO:0000313" key="2">
    <source>
        <dbReference type="Proteomes" id="UP000298652"/>
    </source>
</evidence>
<sequence length="65" mass="7672">MKKTRMLLPFVVSSMKLGGNDARRILVRRLYRESRHFVQDTARGSVSRSFLVLCFFLFLRCNFLS</sequence>